<feature type="region of interest" description="Disordered" evidence="1">
    <location>
        <begin position="520"/>
        <end position="543"/>
    </location>
</feature>
<dbReference type="SUPFAM" id="SSF50729">
    <property type="entry name" value="PH domain-like"/>
    <property type="match status" value="1"/>
</dbReference>
<dbReference type="PANTHER" id="PTHR12296">
    <property type="entry name" value="DENN DOMAIN-CONTAINING PROTEIN 4"/>
    <property type="match status" value="1"/>
</dbReference>
<dbReference type="Pfam" id="PF00169">
    <property type="entry name" value="PH"/>
    <property type="match status" value="1"/>
</dbReference>
<name>A0AAV7YUN4_9EUKA</name>
<feature type="region of interest" description="Disordered" evidence="1">
    <location>
        <begin position="869"/>
        <end position="891"/>
    </location>
</feature>
<reference evidence="5" key="1">
    <citation type="submission" date="2022-08" db="EMBL/GenBank/DDBJ databases">
        <title>Novel sulphate-reducing endosymbionts in the free-living metamonad Anaeramoeba.</title>
        <authorList>
            <person name="Jerlstrom-Hultqvist J."/>
            <person name="Cepicka I."/>
            <person name="Gallot-Lavallee L."/>
            <person name="Salas-Leiva D."/>
            <person name="Curtis B.A."/>
            <person name="Zahonova K."/>
            <person name="Pipaliya S."/>
            <person name="Dacks J."/>
            <person name="Roger A.J."/>
        </authorList>
    </citation>
    <scope>NUCLEOTIDE SEQUENCE</scope>
    <source>
        <strain evidence="5">Busselton2</strain>
    </source>
</reference>
<dbReference type="PROSITE" id="PS50003">
    <property type="entry name" value="PH_DOMAIN"/>
    <property type="match status" value="1"/>
</dbReference>
<dbReference type="InterPro" id="IPR001194">
    <property type="entry name" value="cDENN_dom"/>
</dbReference>
<feature type="compositionally biased region" description="Basic residues" evidence="1">
    <location>
        <begin position="878"/>
        <end position="891"/>
    </location>
</feature>
<dbReference type="InterPro" id="IPR037516">
    <property type="entry name" value="Tripartite_DENN"/>
</dbReference>
<keyword evidence="2" id="KW-0812">Transmembrane</keyword>
<feature type="domain" description="PH" evidence="3">
    <location>
        <begin position="692"/>
        <end position="796"/>
    </location>
</feature>
<evidence type="ECO:0000259" key="4">
    <source>
        <dbReference type="PROSITE" id="PS50211"/>
    </source>
</evidence>
<organism evidence="5 6">
    <name type="scientific">Anaeramoeba flamelloides</name>
    <dbReference type="NCBI Taxonomy" id="1746091"/>
    <lineage>
        <taxon>Eukaryota</taxon>
        <taxon>Metamonada</taxon>
        <taxon>Anaeramoebidae</taxon>
        <taxon>Anaeramoeba</taxon>
    </lineage>
</organism>
<comment type="caution">
    <text evidence="5">The sequence shown here is derived from an EMBL/GenBank/DDBJ whole genome shotgun (WGS) entry which is preliminary data.</text>
</comment>
<dbReference type="GO" id="GO:0032483">
    <property type="term" value="P:regulation of Rab protein signal transduction"/>
    <property type="evidence" value="ECO:0007669"/>
    <property type="project" value="TreeGrafter"/>
</dbReference>
<dbReference type="InterPro" id="IPR005112">
    <property type="entry name" value="dDENN_dom"/>
</dbReference>
<dbReference type="SMART" id="SM00233">
    <property type="entry name" value="PH"/>
    <property type="match status" value="1"/>
</dbReference>
<dbReference type="GO" id="GO:0031410">
    <property type="term" value="C:cytoplasmic vesicle"/>
    <property type="evidence" value="ECO:0007669"/>
    <property type="project" value="TreeGrafter"/>
</dbReference>
<feature type="compositionally biased region" description="Low complexity" evidence="1">
    <location>
        <begin position="456"/>
        <end position="471"/>
    </location>
</feature>
<dbReference type="InterPro" id="IPR051696">
    <property type="entry name" value="DENN_Domain_GEFs"/>
</dbReference>
<keyword evidence="2" id="KW-1133">Transmembrane helix</keyword>
<dbReference type="InterPro" id="IPR043153">
    <property type="entry name" value="DENN_C"/>
</dbReference>
<feature type="compositionally biased region" description="Acidic residues" evidence="1">
    <location>
        <begin position="407"/>
        <end position="418"/>
    </location>
</feature>
<dbReference type="InterPro" id="IPR001849">
    <property type="entry name" value="PH_domain"/>
</dbReference>
<gene>
    <name evidence="5" type="ORF">M0812_02785</name>
</gene>
<feature type="compositionally biased region" description="Basic and acidic residues" evidence="1">
    <location>
        <begin position="584"/>
        <end position="596"/>
    </location>
</feature>
<feature type="compositionally biased region" description="Basic and acidic residues" evidence="1">
    <location>
        <begin position="472"/>
        <end position="499"/>
    </location>
</feature>
<dbReference type="PROSITE" id="PS50211">
    <property type="entry name" value="DENN"/>
    <property type="match status" value="1"/>
</dbReference>
<feature type="transmembrane region" description="Helical" evidence="2">
    <location>
        <begin position="222"/>
        <end position="242"/>
    </location>
</feature>
<dbReference type="AlphaFoldDB" id="A0AAV7YUN4"/>
<proteinExistence type="predicted"/>
<evidence type="ECO:0000256" key="2">
    <source>
        <dbReference type="SAM" id="Phobius"/>
    </source>
</evidence>
<evidence type="ECO:0000259" key="3">
    <source>
        <dbReference type="PROSITE" id="PS50003"/>
    </source>
</evidence>
<evidence type="ECO:0000256" key="1">
    <source>
        <dbReference type="SAM" id="MobiDB-lite"/>
    </source>
</evidence>
<dbReference type="Gene3D" id="3.30.450.200">
    <property type="match status" value="1"/>
</dbReference>
<sequence>MERGLYEYIIVSGFGEPLEIVEPDEKEEIFFAFESEFVPKILNKKKHKNCDLPKMPEQIEKFIHPEEYLMLYSQAKKETSHEFILTLMDGSYLFCFTLTIYPLFTETDQQLLKKFFSRYEERISAIDSLPPSLYASSSITVISRFPYHSTFTNLLIRYFNSRKNTKKAFIEQDIENLSNILDSVNFLSFNNKQSKIIVSKNNFVQLPKIPPKNSLPNVDVDFSILFLTLTAPNILRFFFAILNEKKIIVTSKNYSKLIGCCEAMRSLLFPFKYPYVYIPFLPLCYIVAFEAPITYFIGCHSSIFEVEIPPRDAVIVNLDKNLISFEESIQTLPPRMTHKLLNNIRKYSNVYNPQTVSNRIPINLRNQKPLETFHIRTKYRKLPPSSESSSDEEQLESGSETTRTETESESESEIESESEFTIKIANSSKNEINKKKITINNDDDRTNNQTKHKNQQNENTNNNENDNNENNNKNENEKIKGEKEKEKEKEQNIKPKQPEIEKEITLENLLSQENILISQKKNNNIPKKDLHLKKKKQKNNNSISKQNTTFLNVKKIRISFLKMFISLLFHYKSFVLPPNISDENGDKKDIDKDNNNVKKKGKNGEGESNNKNGELDPMNFESDYECFDGKGFLKISSTDCIPFLKGFIKTQMFISFIEGSLAEDNLKIKCFDYKIKGEIEKQQNKYGRILETKIKKGYLVKQGNVVQNWKKRYFILNDGVLKYYKIKPTEKNKKKEFIKEIPLRRGETQIQIPNNTASFPTRHVFYINNLERTYKLCCKTQKELSGWVWFLHAFVLSKTQLNINQQQKLLLQQDKEISDKTKQFIEKMSKQKTIRLFSNFGSELLINKTESYLNLHELSKYLNIKKKNNHNSNINKNTIKKKNSKSKFSQK</sequence>
<protein>
    <submittedName>
        <fullName evidence="5">C-myc promoter binding protein</fullName>
    </submittedName>
</protein>
<dbReference type="Pfam" id="PF02141">
    <property type="entry name" value="DENN"/>
    <property type="match status" value="1"/>
</dbReference>
<dbReference type="EMBL" id="JANTQA010000048">
    <property type="protein sequence ID" value="KAJ3431109.1"/>
    <property type="molecule type" value="Genomic_DNA"/>
</dbReference>
<dbReference type="SMART" id="SM00799">
    <property type="entry name" value="DENN"/>
    <property type="match status" value="1"/>
</dbReference>
<keyword evidence="2" id="KW-0472">Membrane</keyword>
<evidence type="ECO:0000313" key="5">
    <source>
        <dbReference type="EMBL" id="KAJ3431109.1"/>
    </source>
</evidence>
<feature type="transmembrane region" description="Helical" evidence="2">
    <location>
        <begin position="83"/>
        <end position="104"/>
    </location>
</feature>
<dbReference type="InterPro" id="IPR011993">
    <property type="entry name" value="PH-like_dom_sf"/>
</dbReference>
<feature type="region of interest" description="Disordered" evidence="1">
    <location>
        <begin position="375"/>
        <end position="499"/>
    </location>
</feature>
<feature type="domain" description="UDENN" evidence="4">
    <location>
        <begin position="16"/>
        <end position="667"/>
    </location>
</feature>
<feature type="region of interest" description="Disordered" evidence="1">
    <location>
        <begin position="582"/>
        <end position="616"/>
    </location>
</feature>
<dbReference type="Gene3D" id="2.30.29.30">
    <property type="entry name" value="Pleckstrin-homology domain (PH domain)/Phosphotyrosine-binding domain (PTB)"/>
    <property type="match status" value="1"/>
</dbReference>
<feature type="transmembrane region" description="Helical" evidence="2">
    <location>
        <begin position="275"/>
        <end position="297"/>
    </location>
</feature>
<dbReference type="Proteomes" id="UP001146793">
    <property type="component" value="Unassembled WGS sequence"/>
</dbReference>
<dbReference type="Gene3D" id="3.40.50.11500">
    <property type="match status" value="1"/>
</dbReference>
<evidence type="ECO:0000313" key="6">
    <source>
        <dbReference type="Proteomes" id="UP001146793"/>
    </source>
</evidence>
<accession>A0AAV7YUN4</accession>
<dbReference type="PANTHER" id="PTHR12296:SF21">
    <property type="entry name" value="DENN DOMAIN-CONTAINING PROTEIN 3"/>
    <property type="match status" value="1"/>
</dbReference>
<dbReference type="Pfam" id="PF03455">
    <property type="entry name" value="dDENN"/>
    <property type="match status" value="1"/>
</dbReference>